<dbReference type="PRINTS" id="PR00051">
    <property type="entry name" value="DNAA"/>
</dbReference>
<comment type="subunit">
    <text evidence="8">Oligomerizes as a right-handed, spiral filament on DNA at oriC.</text>
</comment>
<keyword evidence="5 8" id="KW-0067">ATP-binding</keyword>
<keyword evidence="6 8" id="KW-0446">Lipid-binding</keyword>
<dbReference type="eggNOG" id="COG0593">
    <property type="taxonomic scope" value="Bacteria"/>
</dbReference>
<dbReference type="SUPFAM" id="SSF48295">
    <property type="entry name" value="TrpR-like"/>
    <property type="match status" value="1"/>
</dbReference>
<feature type="compositionally biased region" description="Polar residues" evidence="12">
    <location>
        <begin position="127"/>
        <end position="140"/>
    </location>
</feature>
<feature type="binding site" evidence="8">
    <location>
        <position position="198"/>
    </location>
    <ligand>
        <name>ATP</name>
        <dbReference type="ChEBI" id="CHEBI:30616"/>
    </ligand>
</feature>
<dbReference type="Pfam" id="PF08299">
    <property type="entry name" value="Bac_DnaA_C"/>
    <property type="match status" value="1"/>
</dbReference>
<dbReference type="GO" id="GO:0003688">
    <property type="term" value="F:DNA replication origin binding"/>
    <property type="evidence" value="ECO:0007669"/>
    <property type="project" value="UniProtKB-UniRule"/>
</dbReference>
<comment type="subcellular location">
    <subcellularLocation>
        <location evidence="8">Cytoplasm</location>
    </subcellularLocation>
</comment>
<dbReference type="PROSITE" id="PS01008">
    <property type="entry name" value="DNAA"/>
    <property type="match status" value="1"/>
</dbReference>
<dbReference type="GO" id="GO:0006270">
    <property type="term" value="P:DNA replication initiation"/>
    <property type="evidence" value="ECO:0007669"/>
    <property type="project" value="UniProtKB-UniRule"/>
</dbReference>
<keyword evidence="16" id="KW-1185">Reference proteome</keyword>
<evidence type="ECO:0000259" key="14">
    <source>
        <dbReference type="SMART" id="SM00760"/>
    </source>
</evidence>
<dbReference type="InterPro" id="IPR013159">
    <property type="entry name" value="DnaA_C"/>
</dbReference>
<comment type="caution">
    <text evidence="8">Lacks conserved residue(s) required for the propagation of feature annotation.</text>
</comment>
<comment type="similarity">
    <text evidence="1 8 11">Belongs to the DnaA family.</text>
</comment>
<dbReference type="SUPFAM" id="SSF52540">
    <property type="entry name" value="P-loop containing nucleoside triphosphate hydrolases"/>
    <property type="match status" value="1"/>
</dbReference>
<dbReference type="GO" id="GO:0005524">
    <property type="term" value="F:ATP binding"/>
    <property type="evidence" value="ECO:0007669"/>
    <property type="project" value="UniProtKB-UniRule"/>
</dbReference>
<dbReference type="HOGENOM" id="CLU_026910_3_0_10"/>
<dbReference type="InterPro" id="IPR038454">
    <property type="entry name" value="DnaA_N_sf"/>
</dbReference>
<feature type="domain" description="AAA+ ATPase" evidence="13">
    <location>
        <begin position="187"/>
        <end position="319"/>
    </location>
</feature>
<dbReference type="InterPro" id="IPR001957">
    <property type="entry name" value="Chromosome_initiator_DnaA"/>
</dbReference>
<dbReference type="Gene3D" id="3.30.300.180">
    <property type="match status" value="1"/>
</dbReference>
<dbReference type="Gene3D" id="1.10.8.60">
    <property type="match status" value="1"/>
</dbReference>
<feature type="binding site" evidence="8">
    <location>
        <position position="201"/>
    </location>
    <ligand>
        <name>ATP</name>
        <dbReference type="ChEBI" id="CHEBI:30616"/>
    </ligand>
</feature>
<dbReference type="GO" id="GO:0005737">
    <property type="term" value="C:cytoplasm"/>
    <property type="evidence" value="ECO:0007669"/>
    <property type="project" value="UniProtKB-SubCell"/>
</dbReference>
<evidence type="ECO:0000256" key="5">
    <source>
        <dbReference type="ARBA" id="ARBA00022840"/>
    </source>
</evidence>
<evidence type="ECO:0000256" key="9">
    <source>
        <dbReference type="NCBIfam" id="TIGR00362"/>
    </source>
</evidence>
<dbReference type="GO" id="GO:0006275">
    <property type="term" value="P:regulation of DNA replication"/>
    <property type="evidence" value="ECO:0007669"/>
    <property type="project" value="UniProtKB-UniRule"/>
</dbReference>
<dbReference type="GO" id="GO:0005886">
    <property type="term" value="C:plasma membrane"/>
    <property type="evidence" value="ECO:0007669"/>
    <property type="project" value="TreeGrafter"/>
</dbReference>
<name>F8N771_9BACT</name>
<evidence type="ECO:0000256" key="10">
    <source>
        <dbReference type="RuleBase" id="RU000577"/>
    </source>
</evidence>
<dbReference type="SMART" id="SM00382">
    <property type="entry name" value="AAA"/>
    <property type="match status" value="1"/>
</dbReference>
<feature type="binding site" evidence="8">
    <location>
        <position position="202"/>
    </location>
    <ligand>
        <name>ATP</name>
        <dbReference type="ChEBI" id="CHEBI:30616"/>
    </ligand>
</feature>
<evidence type="ECO:0000256" key="3">
    <source>
        <dbReference type="ARBA" id="ARBA00022705"/>
    </source>
</evidence>
<dbReference type="Gene3D" id="3.40.50.300">
    <property type="entry name" value="P-loop containing nucleotide triphosphate hydrolases"/>
    <property type="match status" value="1"/>
</dbReference>
<dbReference type="InterPro" id="IPR010921">
    <property type="entry name" value="Trp_repressor/repl_initiator"/>
</dbReference>
<evidence type="ECO:0000256" key="2">
    <source>
        <dbReference type="ARBA" id="ARBA00022490"/>
    </source>
</evidence>
<organism evidence="15 16">
    <name type="scientific">Hallella multisaccharivorax DSM 17128</name>
    <dbReference type="NCBI Taxonomy" id="688246"/>
    <lineage>
        <taxon>Bacteria</taxon>
        <taxon>Pseudomonadati</taxon>
        <taxon>Bacteroidota</taxon>
        <taxon>Bacteroidia</taxon>
        <taxon>Bacteroidales</taxon>
        <taxon>Prevotellaceae</taxon>
        <taxon>Hallella</taxon>
    </lineage>
</organism>
<dbReference type="STRING" id="688246.Premu_1989"/>
<dbReference type="PANTHER" id="PTHR30050:SF2">
    <property type="entry name" value="CHROMOSOMAL REPLICATION INITIATOR PROTEIN DNAA"/>
    <property type="match status" value="1"/>
</dbReference>
<keyword evidence="2 8" id="KW-0963">Cytoplasm</keyword>
<evidence type="ECO:0000256" key="7">
    <source>
        <dbReference type="ARBA" id="ARBA00023125"/>
    </source>
</evidence>
<dbReference type="InterPro" id="IPR020591">
    <property type="entry name" value="Chromosome_initiator_DnaA-like"/>
</dbReference>
<dbReference type="PANTHER" id="PTHR30050">
    <property type="entry name" value="CHROMOSOMAL REPLICATION INITIATOR PROTEIN DNAA"/>
    <property type="match status" value="1"/>
</dbReference>
<comment type="function">
    <text evidence="8 10">Plays an essential role in the initiation and regulation of chromosomal replication. ATP-DnaA binds to the origin of replication (oriC) to initiate formation of the DNA replication initiation complex once per cell cycle. Binds the DnaA box (a 9 base pair repeat at the origin) and separates the double-stranded (ds)DNA. Forms a right-handed helical filament on oriC DNA; dsDNA binds to the exterior of the filament while single-stranded (ss)DNA is stabiized in the filament's interior. The ATP-DnaA-oriC complex binds and stabilizes one strand of the AT-rich DNA unwinding element (DUE), permitting loading of DNA polymerase. After initiation quickly degrades to an ADP-DnaA complex that is not apt for DNA replication. Binds acidic phospholipids.</text>
</comment>
<dbReference type="SMART" id="SM00760">
    <property type="entry name" value="Bac_DnaA_C"/>
    <property type="match status" value="1"/>
</dbReference>
<dbReference type="GO" id="GO:0008289">
    <property type="term" value="F:lipid binding"/>
    <property type="evidence" value="ECO:0007669"/>
    <property type="project" value="UniProtKB-KW"/>
</dbReference>
<reference evidence="16" key="1">
    <citation type="journal article" date="2011" name="Stand. Genomic Sci.">
        <title>Non-contiguous finished genome sequence of the opportunistic oral pathogen Prevotella multisaccharivorax type strain (PPPA20).</title>
        <authorList>
            <person name="Pati A."/>
            <person name="Gronow S."/>
            <person name="Lu M."/>
            <person name="Lapidus A."/>
            <person name="Nolan M."/>
            <person name="Lucas S."/>
            <person name="Hammon N."/>
            <person name="Deshpande S."/>
            <person name="Cheng J.F."/>
            <person name="Tapia R."/>
            <person name="Han C."/>
            <person name="Goodwin L."/>
            <person name="Pitluck S."/>
            <person name="Liolios K."/>
            <person name="Pagani I."/>
            <person name="Mavromatis K."/>
            <person name="Mikhailova N."/>
            <person name="Huntemann M."/>
            <person name="Chen A."/>
            <person name="Palaniappan K."/>
            <person name="Land M."/>
            <person name="Hauser L."/>
            <person name="Detter J.C."/>
            <person name="Brambilla E.M."/>
            <person name="Rohde M."/>
            <person name="Goker M."/>
            <person name="Woyke T."/>
            <person name="Bristow J."/>
            <person name="Eisen J.A."/>
            <person name="Markowitz V."/>
            <person name="Hugenholtz P."/>
            <person name="Kyrpides N.C."/>
            <person name="Klenk H.P."/>
            <person name="Ivanova N."/>
        </authorList>
    </citation>
    <scope>NUCLEOTIDE SEQUENCE [LARGE SCALE GENOMIC DNA]</scope>
    <source>
        <strain evidence="16">DSM 17128</strain>
    </source>
</reference>
<dbReference type="NCBIfam" id="TIGR00362">
    <property type="entry name" value="DnaA"/>
    <property type="match status" value="1"/>
</dbReference>
<accession>F8N771</accession>
<evidence type="ECO:0000256" key="12">
    <source>
        <dbReference type="SAM" id="MobiDB-lite"/>
    </source>
</evidence>
<gene>
    <name evidence="8" type="primary">dnaA</name>
    <name evidence="15" type="ORF">Premu_1989</name>
</gene>
<feature type="region of interest" description="Domain IV, binds dsDNA" evidence="8">
    <location>
        <begin position="371"/>
        <end position="493"/>
    </location>
</feature>
<proteinExistence type="inferred from homology"/>
<dbReference type="InterPro" id="IPR013317">
    <property type="entry name" value="DnaA_dom"/>
</dbReference>
<dbReference type="CDD" id="cd00009">
    <property type="entry name" value="AAA"/>
    <property type="match status" value="1"/>
</dbReference>
<dbReference type="Pfam" id="PF11638">
    <property type="entry name" value="DnaA_N"/>
    <property type="match status" value="1"/>
</dbReference>
<evidence type="ECO:0000313" key="16">
    <source>
        <dbReference type="Proteomes" id="UP000002772"/>
    </source>
</evidence>
<feature type="binding site" evidence="8">
    <location>
        <position position="200"/>
    </location>
    <ligand>
        <name>ATP</name>
        <dbReference type="ChEBI" id="CHEBI:30616"/>
    </ligand>
</feature>
<evidence type="ECO:0000313" key="15">
    <source>
        <dbReference type="EMBL" id="EGN57387.1"/>
    </source>
</evidence>
<feature type="region of interest" description="Disordered" evidence="12">
    <location>
        <begin position="113"/>
        <end position="146"/>
    </location>
</feature>
<dbReference type="Pfam" id="PF00308">
    <property type="entry name" value="Bac_DnaA"/>
    <property type="match status" value="1"/>
</dbReference>
<evidence type="ECO:0000256" key="4">
    <source>
        <dbReference type="ARBA" id="ARBA00022741"/>
    </source>
</evidence>
<dbReference type="InterPro" id="IPR003593">
    <property type="entry name" value="AAA+_ATPase"/>
</dbReference>
<dbReference type="InterPro" id="IPR027417">
    <property type="entry name" value="P-loop_NTPase"/>
</dbReference>
<feature type="region of interest" description="Domain I, interacts with DnaA modulators" evidence="8">
    <location>
        <begin position="1"/>
        <end position="117"/>
    </location>
</feature>
<feature type="domain" description="Chromosomal replication initiator DnaA C-terminal" evidence="14">
    <location>
        <begin position="398"/>
        <end position="467"/>
    </location>
</feature>
<dbReference type="AlphaFoldDB" id="F8N771"/>
<evidence type="ECO:0000256" key="1">
    <source>
        <dbReference type="ARBA" id="ARBA00006583"/>
    </source>
</evidence>
<dbReference type="InterPro" id="IPR024633">
    <property type="entry name" value="DnaA_N_dom"/>
</dbReference>
<sequence length="493" mass="56320">MPFHEKGQDDRGQSTSTKLNEMKAKEDSRWLKALTLIRQNVTGQIYDTWFKPIVFEHFDEAQRMILVQVPSPFVYEYLEENFVDLLTKVLYECFGPKIHLSYRVVVDKEGKDSGGTETVWSEPANGVKQQPLQRGNQSPTPLDAAQPQALDPQLNPHLTFANYIEGDSNKLPRSVGQSIAEHPGTMQFNPMFIYGPSGCGKTHLINAIGMRTKELYPQKRVLYISARLFQVQYSNAVLQNTVNSFIAFYQTIDMLIVDDIQEWMGKTGTLNTFFHIFNNLFRNGKRIILASDRPPVDLKDMPDRLLTRFSCGLIAELEKPNRKLCVDILENKIKRDGLKIPRDVIEFIAETASGSVRDLEGVIQSLLAYCIVYNCNIDMRLAQRVIKRAVKVDDRPLTVDDILEKVCRHYNVTTTQINSKSRKRDYVVARQVSMYLAQKYTKMPASRIGKLVGNRDHSTVIHSCSQVEKRIQVDEAFSAELVSIETSFKLKKQ</sequence>
<evidence type="ECO:0000256" key="8">
    <source>
        <dbReference type="HAMAP-Rule" id="MF_00377"/>
    </source>
</evidence>
<evidence type="ECO:0000256" key="6">
    <source>
        <dbReference type="ARBA" id="ARBA00023121"/>
    </source>
</evidence>
<feature type="compositionally biased region" description="Basic and acidic residues" evidence="12">
    <location>
        <begin position="1"/>
        <end position="12"/>
    </location>
</feature>
<evidence type="ECO:0000259" key="13">
    <source>
        <dbReference type="SMART" id="SM00382"/>
    </source>
</evidence>
<dbReference type="InterPro" id="IPR018312">
    <property type="entry name" value="Chromosome_initiator_DnaA_CS"/>
</dbReference>
<evidence type="ECO:0000256" key="11">
    <source>
        <dbReference type="RuleBase" id="RU004227"/>
    </source>
</evidence>
<comment type="domain">
    <text evidence="8">Domain I is involved in oligomerization and binding regulators, domain II is flexibile and of varying length in different bacteria, domain III forms the AAA+ region, while domain IV binds dsDNA.</text>
</comment>
<keyword evidence="3 8" id="KW-0235">DNA replication</keyword>
<protein>
    <recommendedName>
        <fullName evidence="8 9">Chromosomal replication initiator protein DnaA</fullName>
    </recommendedName>
</protein>
<keyword evidence="7 8" id="KW-0238">DNA-binding</keyword>
<keyword evidence="4 8" id="KW-0547">Nucleotide-binding</keyword>
<dbReference type="EMBL" id="GL945017">
    <property type="protein sequence ID" value="EGN57387.1"/>
    <property type="molecule type" value="Genomic_DNA"/>
</dbReference>
<dbReference type="CDD" id="cd06571">
    <property type="entry name" value="Bac_DnaA_C"/>
    <property type="match status" value="1"/>
</dbReference>
<dbReference type="Gene3D" id="1.10.1750.10">
    <property type="match status" value="1"/>
</dbReference>
<feature type="region of interest" description="Disordered" evidence="12">
    <location>
        <begin position="1"/>
        <end position="22"/>
    </location>
</feature>
<dbReference type="HAMAP" id="MF_00377">
    <property type="entry name" value="DnaA_bact"/>
    <property type="match status" value="1"/>
</dbReference>
<dbReference type="Proteomes" id="UP000002772">
    <property type="component" value="Unassembled WGS sequence"/>
</dbReference>